<keyword evidence="2 7" id="KW-0813">Transport</keyword>
<evidence type="ECO:0000256" key="3">
    <source>
        <dbReference type="ARBA" id="ARBA00022781"/>
    </source>
</evidence>
<sequence>MNELTDNYAKVFFDLTIPEEYIHETKRICSECPEFVKALASPVVTKKEKHAVIERVIPGPVQSFFKVVTDNGEADSIFEIFASYDELVQRKNKVVKAVFAYVTKPDDRKIEDIKNMICRKYHKTGVNLQLKEDPSLIGGFILTVGDDVYDRSVKASITKLQNSLVRR</sequence>
<comment type="function">
    <text evidence="7">F(1)F(0) ATP synthase produces ATP from ADP in the presence of a proton or sodium gradient. F-type ATPases consist of two structural domains, F(1) containing the extramembraneous catalytic core and F(0) containing the membrane proton channel, linked together by a central stalk and a peripheral stalk. During catalysis, ATP synthesis in the catalytic domain of F(1) is coupled via a rotary mechanism of the central stalk subunits to proton translocation.</text>
</comment>
<comment type="subcellular location">
    <subcellularLocation>
        <location evidence="7">Cell membrane</location>
        <topology evidence="7">Peripheral membrane protein</topology>
    </subcellularLocation>
    <subcellularLocation>
        <location evidence="1">Membrane</location>
    </subcellularLocation>
</comment>
<protein>
    <recommendedName>
        <fullName evidence="7">ATP synthase subunit delta</fullName>
    </recommendedName>
    <alternativeName>
        <fullName evidence="7">ATP synthase F(1) sector subunit delta</fullName>
    </alternativeName>
    <alternativeName>
        <fullName evidence="7">F-type ATPase subunit delta</fullName>
        <shortName evidence="7">F-ATPase subunit delta</shortName>
    </alternativeName>
</protein>
<dbReference type="GO" id="GO:0045259">
    <property type="term" value="C:proton-transporting ATP synthase complex"/>
    <property type="evidence" value="ECO:0007669"/>
    <property type="project" value="UniProtKB-KW"/>
</dbReference>
<dbReference type="RefSeq" id="WP_006568947.1">
    <property type="nucleotide sequence ID" value="NZ_BAABZP010000001.1"/>
</dbReference>
<keyword evidence="7" id="KW-1003">Cell membrane</keyword>
<evidence type="ECO:0000256" key="2">
    <source>
        <dbReference type="ARBA" id="ARBA00022448"/>
    </source>
</evidence>
<comment type="similarity">
    <text evidence="7">Belongs to the ATPase delta chain family.</text>
</comment>
<evidence type="ECO:0000313" key="8">
    <source>
        <dbReference type="EMBL" id="VYS89030.1"/>
    </source>
</evidence>
<dbReference type="GO" id="GO:0046933">
    <property type="term" value="F:proton-transporting ATP synthase activity, rotational mechanism"/>
    <property type="evidence" value="ECO:0007669"/>
    <property type="project" value="UniProtKB-UniRule"/>
</dbReference>
<dbReference type="HAMAP" id="MF_01416">
    <property type="entry name" value="ATP_synth_delta_bact"/>
    <property type="match status" value="1"/>
</dbReference>
<dbReference type="InterPro" id="IPR000711">
    <property type="entry name" value="ATPase_OSCP/dsu"/>
</dbReference>
<keyword evidence="5 7" id="KW-0472">Membrane</keyword>
<proteinExistence type="inferred from homology"/>
<organism evidence="8">
    <name type="scientific">Anaerostipes caccae</name>
    <dbReference type="NCBI Taxonomy" id="105841"/>
    <lineage>
        <taxon>Bacteria</taxon>
        <taxon>Bacillati</taxon>
        <taxon>Bacillota</taxon>
        <taxon>Clostridia</taxon>
        <taxon>Lachnospirales</taxon>
        <taxon>Lachnospiraceae</taxon>
        <taxon>Anaerostipes</taxon>
    </lineage>
</organism>
<evidence type="ECO:0000256" key="5">
    <source>
        <dbReference type="ARBA" id="ARBA00023136"/>
    </source>
</evidence>
<evidence type="ECO:0000256" key="6">
    <source>
        <dbReference type="ARBA" id="ARBA00023310"/>
    </source>
</evidence>
<dbReference type="SUPFAM" id="SSF47928">
    <property type="entry name" value="N-terminal domain of the delta subunit of the F1F0-ATP synthase"/>
    <property type="match status" value="1"/>
</dbReference>
<keyword evidence="4 7" id="KW-0406">Ion transport</keyword>
<dbReference type="Gene3D" id="1.10.520.20">
    <property type="entry name" value="N-terminal domain of the delta subunit of the F1F0-ATP synthase"/>
    <property type="match status" value="1"/>
</dbReference>
<dbReference type="PRINTS" id="PR00125">
    <property type="entry name" value="ATPASEDELTA"/>
</dbReference>
<dbReference type="NCBIfam" id="TIGR01145">
    <property type="entry name" value="ATP_synt_delta"/>
    <property type="match status" value="1"/>
</dbReference>
<dbReference type="GO" id="GO:0005886">
    <property type="term" value="C:plasma membrane"/>
    <property type="evidence" value="ECO:0007669"/>
    <property type="project" value="UniProtKB-SubCell"/>
</dbReference>
<keyword evidence="6 7" id="KW-0066">ATP synthesis</keyword>
<accession>A0A6N2SC19</accession>
<dbReference type="AlphaFoldDB" id="A0A6N2SC19"/>
<evidence type="ECO:0000256" key="4">
    <source>
        <dbReference type="ARBA" id="ARBA00023065"/>
    </source>
</evidence>
<gene>
    <name evidence="8" type="primary">atpH_1</name>
    <name evidence="7" type="synonym">atpH</name>
    <name evidence="8" type="ORF">ACLFYP115_00816</name>
</gene>
<reference evidence="8" key="1">
    <citation type="submission" date="2019-11" db="EMBL/GenBank/DDBJ databases">
        <authorList>
            <person name="Feng L."/>
        </authorList>
    </citation>
    <scope>NUCLEOTIDE SEQUENCE</scope>
    <source>
        <strain evidence="8">AcaccaeLFYP115</strain>
    </source>
</reference>
<name>A0A6N2SC19_9FIRM</name>
<dbReference type="PANTHER" id="PTHR11910">
    <property type="entry name" value="ATP SYNTHASE DELTA CHAIN"/>
    <property type="match status" value="1"/>
</dbReference>
<dbReference type="Pfam" id="PF00213">
    <property type="entry name" value="OSCP"/>
    <property type="match status" value="1"/>
</dbReference>
<keyword evidence="3 7" id="KW-0375">Hydrogen ion transport</keyword>
<dbReference type="InterPro" id="IPR026015">
    <property type="entry name" value="ATP_synth_OSCP/delta_N_sf"/>
</dbReference>
<keyword evidence="7" id="KW-0139">CF(1)</keyword>
<dbReference type="EMBL" id="CACRSQ010000003">
    <property type="protein sequence ID" value="VYS89030.1"/>
    <property type="molecule type" value="Genomic_DNA"/>
</dbReference>
<comment type="function">
    <text evidence="7">This protein is part of the stalk that links CF(0) to CF(1). It either transmits conformational changes from CF(0) to CF(1) or is implicated in proton conduction.</text>
</comment>
<evidence type="ECO:0000256" key="7">
    <source>
        <dbReference type="HAMAP-Rule" id="MF_01416"/>
    </source>
</evidence>
<evidence type="ECO:0000256" key="1">
    <source>
        <dbReference type="ARBA" id="ARBA00004370"/>
    </source>
</evidence>